<evidence type="ECO:0000313" key="6">
    <source>
        <dbReference type="EMBL" id="ADY61414.1"/>
    </source>
</evidence>
<feature type="binding site" evidence="3">
    <location>
        <position position="133"/>
    </location>
    <ligand>
        <name>substrate</name>
    </ligand>
</feature>
<evidence type="ECO:0000313" key="7">
    <source>
        <dbReference type="Proteomes" id="UP000006860"/>
    </source>
</evidence>
<dbReference type="GO" id="GO:0003824">
    <property type="term" value="F:catalytic activity"/>
    <property type="evidence" value="ECO:0007669"/>
    <property type="project" value="InterPro"/>
</dbReference>
<dbReference type="Gene3D" id="3.30.428.10">
    <property type="entry name" value="HIT-like"/>
    <property type="match status" value="1"/>
</dbReference>
<dbReference type="InterPro" id="IPR036265">
    <property type="entry name" value="HIT-like_sf"/>
</dbReference>
<feature type="binding site" evidence="3">
    <location>
        <position position="61"/>
    </location>
    <ligand>
        <name>substrate</name>
    </ligand>
</feature>
<evidence type="ECO:0000256" key="1">
    <source>
        <dbReference type="ARBA" id="ARBA00022741"/>
    </source>
</evidence>
<dbReference type="Proteomes" id="UP000006860">
    <property type="component" value="Chromosome"/>
</dbReference>
<evidence type="ECO:0000259" key="5">
    <source>
        <dbReference type="PROSITE" id="PS51084"/>
    </source>
</evidence>
<evidence type="ECO:0000256" key="2">
    <source>
        <dbReference type="PIRSR" id="PIRSR639383-1"/>
    </source>
</evidence>
<sequence>MDTIWAPWRLAFVAKDEKAESLKPREEEEPCFLCRYHKQPAEQDRENLLLIRGERACVVFNRFPYNNGHMLVAPLDHIGDLTEIPVETQAECQELLKQMVELLREAINPDGFNIGLNLGRVAGAGLPGHLHWHIVPRWNGDTNFMPVTADTKVIPQSLEALYDLLSERLKK</sequence>
<dbReference type="RefSeq" id="WP_013630133.1">
    <property type="nucleotide sequence ID" value="NC_015174.1"/>
</dbReference>
<dbReference type="InterPro" id="IPR011146">
    <property type="entry name" value="HIT-like"/>
</dbReference>
<name>F0SST6_RUBBR</name>
<dbReference type="PROSITE" id="PS51084">
    <property type="entry name" value="HIT_2"/>
    <property type="match status" value="1"/>
</dbReference>
<keyword evidence="1" id="KW-0547">Nucleotide-binding</keyword>
<feature type="active site" description="Tele-AMP-histidine intermediate" evidence="2">
    <location>
        <position position="131"/>
    </location>
</feature>
<evidence type="ECO:0000256" key="4">
    <source>
        <dbReference type="PROSITE-ProRule" id="PRU00464"/>
    </source>
</evidence>
<dbReference type="HOGENOM" id="CLU_056776_1_2_0"/>
<dbReference type="PANTHER" id="PTHR42997">
    <property type="entry name" value="HIT FAMILY HYDROLASE"/>
    <property type="match status" value="1"/>
</dbReference>
<protein>
    <submittedName>
        <fullName evidence="6">Histidine triad (HIT) protein</fullName>
    </submittedName>
</protein>
<dbReference type="STRING" id="756272.Plabr_3829"/>
<feature type="domain" description="HIT" evidence="5">
    <location>
        <begin position="36"/>
        <end position="144"/>
    </location>
</feature>
<dbReference type="AlphaFoldDB" id="F0SST6"/>
<evidence type="ECO:0000256" key="3">
    <source>
        <dbReference type="PIRSR" id="PIRSR639383-2"/>
    </source>
</evidence>
<dbReference type="PANTHER" id="PTHR42997:SF1">
    <property type="entry name" value="AP-4-A PHOSPHORYLASE"/>
    <property type="match status" value="1"/>
</dbReference>
<dbReference type="InterPro" id="IPR039383">
    <property type="entry name" value="FHIT"/>
</dbReference>
<proteinExistence type="predicted"/>
<dbReference type="InterPro" id="IPR052908">
    <property type="entry name" value="AP-4-A_phosphorylase"/>
</dbReference>
<keyword evidence="7" id="KW-1185">Reference proteome</keyword>
<dbReference type="KEGG" id="pbs:Plabr_3829"/>
<feature type="short sequence motif" description="Histidine triad motif" evidence="4">
    <location>
        <begin position="129"/>
        <end position="133"/>
    </location>
</feature>
<gene>
    <name evidence="6" type="ordered locus">Plabr_3829</name>
</gene>
<dbReference type="EMBL" id="CP002546">
    <property type="protein sequence ID" value="ADY61414.1"/>
    <property type="molecule type" value="Genomic_DNA"/>
</dbReference>
<reference evidence="7" key="1">
    <citation type="submission" date="2011-02" db="EMBL/GenBank/DDBJ databases">
        <title>The complete genome of Planctomyces brasiliensis DSM 5305.</title>
        <authorList>
            <person name="Lucas S."/>
            <person name="Copeland A."/>
            <person name="Lapidus A."/>
            <person name="Bruce D."/>
            <person name="Goodwin L."/>
            <person name="Pitluck S."/>
            <person name="Kyrpides N."/>
            <person name="Mavromatis K."/>
            <person name="Pagani I."/>
            <person name="Ivanova N."/>
            <person name="Ovchinnikova G."/>
            <person name="Lu M."/>
            <person name="Detter J.C."/>
            <person name="Han C."/>
            <person name="Land M."/>
            <person name="Hauser L."/>
            <person name="Markowitz V."/>
            <person name="Cheng J.-F."/>
            <person name="Hugenholtz P."/>
            <person name="Woyke T."/>
            <person name="Wu D."/>
            <person name="Tindall B."/>
            <person name="Pomrenke H.G."/>
            <person name="Brambilla E."/>
            <person name="Klenk H.-P."/>
            <person name="Eisen J.A."/>
        </authorList>
    </citation>
    <scope>NUCLEOTIDE SEQUENCE [LARGE SCALE GENOMIC DNA]</scope>
    <source>
        <strain evidence="7">ATCC 49424 / DSM 5305 / JCM 21570 / IAM 15109 / NBRC 103401 / IFAM 1448</strain>
    </source>
</reference>
<dbReference type="OrthoDB" id="9784774at2"/>
<organism evidence="6 7">
    <name type="scientific">Rubinisphaera brasiliensis (strain ATCC 49424 / DSM 5305 / JCM 21570 / IAM 15109 / NBRC 103401 / IFAM 1448)</name>
    <name type="common">Planctomyces brasiliensis</name>
    <dbReference type="NCBI Taxonomy" id="756272"/>
    <lineage>
        <taxon>Bacteria</taxon>
        <taxon>Pseudomonadati</taxon>
        <taxon>Planctomycetota</taxon>
        <taxon>Planctomycetia</taxon>
        <taxon>Planctomycetales</taxon>
        <taxon>Planctomycetaceae</taxon>
        <taxon>Rubinisphaera</taxon>
    </lineage>
</organism>
<dbReference type="eggNOG" id="COG0537">
    <property type="taxonomic scope" value="Bacteria"/>
</dbReference>
<dbReference type="SUPFAM" id="SSF54197">
    <property type="entry name" value="HIT-like"/>
    <property type="match status" value="1"/>
</dbReference>
<dbReference type="CDD" id="cd01275">
    <property type="entry name" value="FHIT"/>
    <property type="match status" value="1"/>
</dbReference>
<accession>F0SST6</accession>
<dbReference type="Pfam" id="PF01230">
    <property type="entry name" value="HIT"/>
    <property type="match status" value="1"/>
</dbReference>
<dbReference type="GO" id="GO:0000166">
    <property type="term" value="F:nucleotide binding"/>
    <property type="evidence" value="ECO:0007669"/>
    <property type="project" value="UniProtKB-KW"/>
</dbReference>